<dbReference type="InterPro" id="IPR000835">
    <property type="entry name" value="HTH_MarR-typ"/>
</dbReference>
<dbReference type="InterPro" id="IPR036390">
    <property type="entry name" value="WH_DNA-bd_sf"/>
</dbReference>
<dbReference type="GO" id="GO:0006950">
    <property type="term" value="P:response to stress"/>
    <property type="evidence" value="ECO:0007669"/>
    <property type="project" value="TreeGrafter"/>
</dbReference>
<dbReference type="PROSITE" id="PS50995">
    <property type="entry name" value="HTH_MARR_2"/>
    <property type="match status" value="1"/>
</dbReference>
<dbReference type="AlphaFoldDB" id="A0A7X0RQW0"/>
<accession>A0A7X0RQW0</accession>
<dbReference type="PANTHER" id="PTHR33164:SF57">
    <property type="entry name" value="MARR-FAMILY TRANSCRIPTIONAL REGULATOR"/>
    <property type="match status" value="1"/>
</dbReference>
<dbReference type="PANTHER" id="PTHR33164">
    <property type="entry name" value="TRANSCRIPTIONAL REGULATOR, MARR FAMILY"/>
    <property type="match status" value="1"/>
</dbReference>
<dbReference type="Pfam" id="PF12802">
    <property type="entry name" value="MarR_2"/>
    <property type="match status" value="1"/>
</dbReference>
<dbReference type="RefSeq" id="WP_185143510.1">
    <property type="nucleotide sequence ID" value="NZ_JACJVP010000024.1"/>
</dbReference>
<dbReference type="Proteomes" id="UP000547209">
    <property type="component" value="Unassembled WGS sequence"/>
</dbReference>
<dbReference type="GO" id="GO:0003677">
    <property type="term" value="F:DNA binding"/>
    <property type="evidence" value="ECO:0007669"/>
    <property type="project" value="UniProtKB-KW"/>
</dbReference>
<keyword evidence="4" id="KW-1185">Reference proteome</keyword>
<evidence type="ECO:0000313" key="3">
    <source>
        <dbReference type="EMBL" id="MBB6672042.1"/>
    </source>
</evidence>
<evidence type="ECO:0000259" key="2">
    <source>
        <dbReference type="PROSITE" id="PS50995"/>
    </source>
</evidence>
<dbReference type="SMART" id="SM00347">
    <property type="entry name" value="HTH_MARR"/>
    <property type="match status" value="1"/>
</dbReference>
<evidence type="ECO:0000256" key="1">
    <source>
        <dbReference type="ARBA" id="ARBA00023125"/>
    </source>
</evidence>
<feature type="domain" description="HTH marR-type" evidence="2">
    <location>
        <begin position="3"/>
        <end position="138"/>
    </location>
</feature>
<dbReference type="Gene3D" id="1.10.10.10">
    <property type="entry name" value="Winged helix-like DNA-binding domain superfamily/Winged helix DNA-binding domain"/>
    <property type="match status" value="1"/>
</dbReference>
<dbReference type="EMBL" id="JACJVP010000024">
    <property type="protein sequence ID" value="MBB6672042.1"/>
    <property type="molecule type" value="Genomic_DNA"/>
</dbReference>
<proteinExistence type="predicted"/>
<dbReference type="InterPro" id="IPR039422">
    <property type="entry name" value="MarR/SlyA-like"/>
</dbReference>
<sequence>MDTNGLFRKFVAFTASVHQVKHEFTKDIRLDEITPLQYSMLEYIAVSQPVTLSDISDCLFMSMPNTSRELKKLSDKRLCEKLAVAGDRRKHAIRLSPQGQAMMDGVFGQMEARFMARTQDATPELLAEIEHALDVLQASVFYTERPKMGKS</sequence>
<reference evidence="3 4" key="1">
    <citation type="submission" date="2020-08" db="EMBL/GenBank/DDBJ databases">
        <title>Cohnella phylogeny.</title>
        <authorList>
            <person name="Dunlap C."/>
        </authorList>
    </citation>
    <scope>NUCLEOTIDE SEQUENCE [LARGE SCALE GENOMIC DNA]</scope>
    <source>
        <strain evidence="3 4">DSM 28246</strain>
    </source>
</reference>
<name>A0A7X0RQW0_9BACL</name>
<keyword evidence="1" id="KW-0238">DNA-binding</keyword>
<dbReference type="SUPFAM" id="SSF46785">
    <property type="entry name" value="Winged helix' DNA-binding domain"/>
    <property type="match status" value="1"/>
</dbReference>
<dbReference type="InterPro" id="IPR036388">
    <property type="entry name" value="WH-like_DNA-bd_sf"/>
</dbReference>
<evidence type="ECO:0000313" key="4">
    <source>
        <dbReference type="Proteomes" id="UP000547209"/>
    </source>
</evidence>
<dbReference type="GO" id="GO:0003700">
    <property type="term" value="F:DNA-binding transcription factor activity"/>
    <property type="evidence" value="ECO:0007669"/>
    <property type="project" value="InterPro"/>
</dbReference>
<protein>
    <submittedName>
        <fullName evidence="3">Winged helix-turn-helix transcriptional regulator</fullName>
    </submittedName>
</protein>
<organism evidence="3 4">
    <name type="scientific">Cohnella nanjingensis</name>
    <dbReference type="NCBI Taxonomy" id="1387779"/>
    <lineage>
        <taxon>Bacteria</taxon>
        <taxon>Bacillati</taxon>
        <taxon>Bacillota</taxon>
        <taxon>Bacilli</taxon>
        <taxon>Bacillales</taxon>
        <taxon>Paenibacillaceae</taxon>
        <taxon>Cohnella</taxon>
    </lineage>
</organism>
<comment type="caution">
    <text evidence="3">The sequence shown here is derived from an EMBL/GenBank/DDBJ whole genome shotgun (WGS) entry which is preliminary data.</text>
</comment>
<gene>
    <name evidence="3" type="ORF">H7C19_15285</name>
</gene>